<proteinExistence type="predicted"/>
<keyword evidence="2" id="KW-0732">Signal</keyword>
<organism evidence="3 4">
    <name type="scientific">Knipowitschia caucasica</name>
    <name type="common">Caucasian dwarf goby</name>
    <name type="synonym">Pomatoschistus caucasicus</name>
    <dbReference type="NCBI Taxonomy" id="637954"/>
    <lineage>
        <taxon>Eukaryota</taxon>
        <taxon>Metazoa</taxon>
        <taxon>Chordata</taxon>
        <taxon>Craniata</taxon>
        <taxon>Vertebrata</taxon>
        <taxon>Euteleostomi</taxon>
        <taxon>Actinopterygii</taxon>
        <taxon>Neopterygii</taxon>
        <taxon>Teleostei</taxon>
        <taxon>Neoteleostei</taxon>
        <taxon>Acanthomorphata</taxon>
        <taxon>Gobiaria</taxon>
        <taxon>Gobiiformes</taxon>
        <taxon>Gobioidei</taxon>
        <taxon>Gobiidae</taxon>
        <taxon>Gobiinae</taxon>
        <taxon>Knipowitschia</taxon>
    </lineage>
</organism>
<evidence type="ECO:0000256" key="1">
    <source>
        <dbReference type="SAM" id="MobiDB-lite"/>
    </source>
</evidence>
<dbReference type="Proteomes" id="UP001497482">
    <property type="component" value="Chromosome 18"/>
</dbReference>
<evidence type="ECO:0000256" key="2">
    <source>
        <dbReference type="SAM" id="SignalP"/>
    </source>
</evidence>
<keyword evidence="4" id="KW-1185">Reference proteome</keyword>
<feature type="region of interest" description="Disordered" evidence="1">
    <location>
        <begin position="71"/>
        <end position="93"/>
    </location>
</feature>
<evidence type="ECO:0000313" key="4">
    <source>
        <dbReference type="Proteomes" id="UP001497482"/>
    </source>
</evidence>
<gene>
    <name evidence="3" type="ORF">KC01_LOCUS17677</name>
</gene>
<feature type="compositionally biased region" description="Basic and acidic residues" evidence="1">
    <location>
        <begin position="71"/>
        <end position="80"/>
    </location>
</feature>
<feature type="signal peptide" evidence="2">
    <location>
        <begin position="1"/>
        <end position="28"/>
    </location>
</feature>
<evidence type="ECO:0000313" key="3">
    <source>
        <dbReference type="EMBL" id="CAL1587751.1"/>
    </source>
</evidence>
<protein>
    <submittedName>
        <fullName evidence="3">Uncharacterized protein</fullName>
    </submittedName>
</protein>
<sequence>MIFLSVVTAKAFVSVLYCLAELSRKLNGGDWSRGGEKEQSGDVNGLRIFRDTVHGNELAWCDPRRFEQRKMQTRKEREELPGQSVEQLTPNEESDQYNVFLEWRKSS</sequence>
<dbReference type="AlphaFoldDB" id="A0AAV2KF17"/>
<accession>A0AAV2KF17</accession>
<reference evidence="3 4" key="1">
    <citation type="submission" date="2024-04" db="EMBL/GenBank/DDBJ databases">
        <authorList>
            <person name="Waldvogel A.-M."/>
            <person name="Schoenle A."/>
        </authorList>
    </citation>
    <scope>NUCLEOTIDE SEQUENCE [LARGE SCALE GENOMIC DNA]</scope>
</reference>
<dbReference type="EMBL" id="OZ035840">
    <property type="protein sequence ID" value="CAL1587751.1"/>
    <property type="molecule type" value="Genomic_DNA"/>
</dbReference>
<name>A0AAV2KF17_KNICA</name>
<feature type="chain" id="PRO_5043606871" evidence="2">
    <location>
        <begin position="29"/>
        <end position="107"/>
    </location>
</feature>